<keyword evidence="9 10" id="KW-0624">Polysaccharide degradation</keyword>
<dbReference type="InterPro" id="IPR013783">
    <property type="entry name" value="Ig-like_fold"/>
</dbReference>
<dbReference type="Proteomes" id="UP001392437">
    <property type="component" value="Unassembled WGS sequence"/>
</dbReference>
<keyword evidence="6" id="KW-0325">Glycoprotein</keyword>
<dbReference type="InterPro" id="IPR019800">
    <property type="entry name" value="Glyco_hydro_3_AS"/>
</dbReference>
<evidence type="ECO:0000256" key="3">
    <source>
        <dbReference type="ARBA" id="ARBA00005336"/>
    </source>
</evidence>
<evidence type="ECO:0000256" key="8">
    <source>
        <dbReference type="ARBA" id="ARBA00023295"/>
    </source>
</evidence>
<dbReference type="GO" id="GO:0008422">
    <property type="term" value="F:beta-glucosidase activity"/>
    <property type="evidence" value="ECO:0007669"/>
    <property type="project" value="UniProtKB-EC"/>
</dbReference>
<dbReference type="SUPFAM" id="SSF52279">
    <property type="entry name" value="Beta-D-glucan exohydrolase, C-terminal domain"/>
    <property type="match status" value="1"/>
</dbReference>
<dbReference type="InterPro" id="IPR025207">
    <property type="entry name" value="Sim4_Fta4"/>
</dbReference>
<evidence type="ECO:0000313" key="13">
    <source>
        <dbReference type="EMBL" id="KAK8096451.1"/>
    </source>
</evidence>
<dbReference type="FunFam" id="2.60.40.10:FF:000495">
    <property type="entry name" value="Periplasmic beta-glucosidase"/>
    <property type="match status" value="1"/>
</dbReference>
<comment type="catalytic activity">
    <reaction evidence="1 10">
        <text>Hydrolysis of terminal, non-reducing beta-D-glucosyl residues with release of beta-D-glucose.</text>
        <dbReference type="EC" id="3.2.1.21"/>
    </reaction>
</comment>
<dbReference type="SMART" id="SM00758">
    <property type="entry name" value="PA14"/>
    <property type="match status" value="1"/>
</dbReference>
<evidence type="ECO:0000313" key="14">
    <source>
        <dbReference type="Proteomes" id="UP001392437"/>
    </source>
</evidence>
<feature type="region of interest" description="Disordered" evidence="11">
    <location>
        <begin position="980"/>
        <end position="1008"/>
    </location>
</feature>
<keyword evidence="7 10" id="KW-0119">Carbohydrate metabolism</keyword>
<protein>
    <recommendedName>
        <fullName evidence="10">beta-glucosidase</fullName>
        <ecNumber evidence="10">3.2.1.21</ecNumber>
    </recommendedName>
</protein>
<dbReference type="PANTHER" id="PTHR42715:SF27">
    <property type="entry name" value="BETA-GLUCOSIDASE-RELATED"/>
    <property type="match status" value="1"/>
</dbReference>
<dbReference type="InterPro" id="IPR002772">
    <property type="entry name" value="Glyco_hydro_3_C"/>
</dbReference>
<gene>
    <name evidence="13" type="ORF">PG999_012395</name>
</gene>
<evidence type="ECO:0000256" key="9">
    <source>
        <dbReference type="ARBA" id="ARBA00023326"/>
    </source>
</evidence>
<dbReference type="Pfam" id="PF01915">
    <property type="entry name" value="Glyco_hydro_3_C"/>
    <property type="match status" value="1"/>
</dbReference>
<dbReference type="EMBL" id="JAQQWP010000010">
    <property type="protein sequence ID" value="KAK8096451.1"/>
    <property type="molecule type" value="Genomic_DNA"/>
</dbReference>
<dbReference type="InterPro" id="IPR011658">
    <property type="entry name" value="PA14_dom"/>
</dbReference>
<dbReference type="PANTHER" id="PTHR42715">
    <property type="entry name" value="BETA-GLUCOSIDASE"/>
    <property type="match status" value="1"/>
</dbReference>
<dbReference type="GO" id="GO:0031511">
    <property type="term" value="C:Mis6-Sim4 complex"/>
    <property type="evidence" value="ECO:0007669"/>
    <property type="project" value="InterPro"/>
</dbReference>
<dbReference type="Gene3D" id="2.60.40.10">
    <property type="entry name" value="Immunoglobulins"/>
    <property type="match status" value="1"/>
</dbReference>
<dbReference type="InterPro" id="IPR026891">
    <property type="entry name" value="Fn3-like"/>
</dbReference>
<organism evidence="13 14">
    <name type="scientific">Apiospora kogelbergensis</name>
    <dbReference type="NCBI Taxonomy" id="1337665"/>
    <lineage>
        <taxon>Eukaryota</taxon>
        <taxon>Fungi</taxon>
        <taxon>Dikarya</taxon>
        <taxon>Ascomycota</taxon>
        <taxon>Pezizomycotina</taxon>
        <taxon>Sordariomycetes</taxon>
        <taxon>Xylariomycetidae</taxon>
        <taxon>Amphisphaeriales</taxon>
        <taxon>Apiosporaceae</taxon>
        <taxon>Apiospora</taxon>
    </lineage>
</organism>
<keyword evidence="5" id="KW-0136">Cellulose degradation</keyword>
<dbReference type="SMART" id="SM01217">
    <property type="entry name" value="Fn3_like"/>
    <property type="match status" value="1"/>
</dbReference>
<keyword evidence="8 10" id="KW-0326">Glycosidase</keyword>
<evidence type="ECO:0000256" key="5">
    <source>
        <dbReference type="ARBA" id="ARBA00023001"/>
    </source>
</evidence>
<dbReference type="InterPro" id="IPR036881">
    <property type="entry name" value="Glyco_hydro_3_C_sf"/>
</dbReference>
<evidence type="ECO:0000256" key="4">
    <source>
        <dbReference type="ARBA" id="ARBA00022801"/>
    </source>
</evidence>
<dbReference type="Gene3D" id="3.40.50.1700">
    <property type="entry name" value="Glycoside hydrolase family 3 C-terminal domain"/>
    <property type="match status" value="1"/>
</dbReference>
<dbReference type="PROSITE" id="PS00775">
    <property type="entry name" value="GLYCOSYL_HYDROL_F3"/>
    <property type="match status" value="1"/>
</dbReference>
<dbReference type="FunFam" id="3.20.20.300:FF:000006">
    <property type="entry name" value="Beta-glucosidase H"/>
    <property type="match status" value="1"/>
</dbReference>
<dbReference type="PROSITE" id="PS51820">
    <property type="entry name" value="PA14"/>
    <property type="match status" value="1"/>
</dbReference>
<dbReference type="Gene3D" id="2.60.120.260">
    <property type="entry name" value="Galactose-binding domain-like"/>
    <property type="match status" value="1"/>
</dbReference>
<evidence type="ECO:0000256" key="11">
    <source>
        <dbReference type="SAM" id="MobiDB-lite"/>
    </source>
</evidence>
<feature type="domain" description="PA14" evidence="12">
    <location>
        <begin position="395"/>
        <end position="554"/>
    </location>
</feature>
<dbReference type="PRINTS" id="PR00133">
    <property type="entry name" value="GLHYDRLASE3"/>
</dbReference>
<proteinExistence type="inferred from homology"/>
<dbReference type="InterPro" id="IPR037524">
    <property type="entry name" value="PA14/GLEYA"/>
</dbReference>
<evidence type="ECO:0000256" key="7">
    <source>
        <dbReference type="ARBA" id="ARBA00023277"/>
    </source>
</evidence>
<dbReference type="Pfam" id="PF07691">
    <property type="entry name" value="PA14"/>
    <property type="match status" value="1"/>
</dbReference>
<comment type="pathway">
    <text evidence="2 10">Glycan metabolism; cellulose degradation.</text>
</comment>
<keyword evidence="4 10" id="KW-0378">Hydrolase</keyword>
<dbReference type="InterPro" id="IPR001764">
    <property type="entry name" value="Glyco_hydro_3_N"/>
</dbReference>
<dbReference type="Pfam" id="PF00933">
    <property type="entry name" value="Glyco_hydro_3"/>
    <property type="match status" value="1"/>
</dbReference>
<evidence type="ECO:0000256" key="6">
    <source>
        <dbReference type="ARBA" id="ARBA00023180"/>
    </source>
</evidence>
<dbReference type="Gene3D" id="3.20.20.300">
    <property type="entry name" value="Glycoside hydrolase, family 3, N-terminal domain"/>
    <property type="match status" value="1"/>
</dbReference>
<dbReference type="InterPro" id="IPR036962">
    <property type="entry name" value="Glyco_hydro_3_N_sf"/>
</dbReference>
<name>A0AAW0QHS1_9PEZI</name>
<dbReference type="EC" id="3.2.1.21" evidence="10"/>
<dbReference type="Pfam" id="PF13093">
    <property type="entry name" value="FTA4"/>
    <property type="match status" value="1"/>
</dbReference>
<dbReference type="AlphaFoldDB" id="A0AAW0QHS1"/>
<accession>A0AAW0QHS1</accession>
<comment type="caution">
    <text evidence="13">The sequence shown here is derived from an EMBL/GenBank/DDBJ whole genome shotgun (WGS) entry which is preliminary data.</text>
</comment>
<reference evidence="13 14" key="1">
    <citation type="submission" date="2023-01" db="EMBL/GenBank/DDBJ databases">
        <title>Analysis of 21 Apiospora genomes using comparative genomics revels a genus with tremendous synthesis potential of carbohydrate active enzymes and secondary metabolites.</title>
        <authorList>
            <person name="Sorensen T."/>
        </authorList>
    </citation>
    <scope>NUCLEOTIDE SEQUENCE [LARGE SCALE GENOMIC DNA]</scope>
    <source>
        <strain evidence="13 14">CBS 117206</strain>
    </source>
</reference>
<evidence type="ECO:0000259" key="12">
    <source>
        <dbReference type="PROSITE" id="PS51820"/>
    </source>
</evidence>
<keyword evidence="14" id="KW-1185">Reference proteome</keyword>
<evidence type="ECO:0000256" key="2">
    <source>
        <dbReference type="ARBA" id="ARBA00004987"/>
    </source>
</evidence>
<dbReference type="InterPro" id="IPR017853">
    <property type="entry name" value="GH"/>
</dbReference>
<dbReference type="GO" id="GO:0030245">
    <property type="term" value="P:cellulose catabolic process"/>
    <property type="evidence" value="ECO:0007669"/>
    <property type="project" value="UniProtKB-KW"/>
</dbReference>
<sequence length="1163" mass="127676">MADINVEELLKKLTLSDKVDLLSGIDMWHTKAFPQHGIPSVRTSDGPNGVRGTKFFNGVKAACFPCGTGLGATFNQELLEECGKLMGQEARAKGAHVILGPTINMQRSPLGGRGFESISEDPVLAGLGAAALVKGIQSEGILATIKHFVCNDHEHKRNAVHAIITERALREIYALPFQLAVRDAKPAAFMTGYNGVNGTYCSESEKLLDKMLRREWGFDGLVMSDWWGTYSTTESALAGLDLEMPGPSRFRAEMLKFNASTGKVGEHLIDQRARTVLEFVKRSYANGIPENAPEDTIDTPETAALLRRVGNEGIVLLKNDRNVLPLKKDKKTVVIGPNAKTATYHGGGSASLASYYAVTPFDGISAKLDSTPEYAIGQYSHKMLPALGYSVTSKSGAQGMTMRMYNEAPDVGDRQPFYELELVKTDTFLVDFHHPGLESDLFYATLEGSLVAEEDCTFELGLVVCGSGKLYVNDELVINNADKQTLGDAFFGAGTIEERGSCRMQKGQTYHFRLEFGSTPTSTLQGETVLMRGGAIRLGGCRVIDPQAEMARAAEMAKDADQVIVCAGLNADWETEGHDRADMKLPPGVDELIAAVAKANPNTAVVMQSGTPVEMPWIGDVSSVIQAWYGGNETGNTIADVLFGDVNPSGKLSLSFPVRVQDNPAYLNYRTEGGRVLYGEDIYVGYRYYESVERPVLFPFGHGLSYTTFAFSDLSVTEKEEGKKLAVSVTIKNTGELKGAEVAQVYVAPKQKAKVNRPVKEMKGFTKVELAPGESKTATVDMDARYAASYWDEDRDQWCVEQGEYEVIVSDSSEVTKAKALTGSFAVKETYWWSGRGVRRVEWDWLVVPGHRRVFGRLNRSSLDSVLVDGHTSRLTIHANRPEAMAPPTILAHKSAFLTAQTLRLSQNLAPSAAWRNHHILEDVENDVDQRAAAVVTEKAVDDALYRLNHALQQHVRRVYAPQATRHVAEQIDQLFLDLNKDGRGGDAQDQDGNEHGEPAQKGDEFRQGADFTSDSTIAALPLTWDQIDAQESQSRPAEAAHYANLQSTLGNLSVRRAETRARVERLRAMQNLLQPFRGHALTDADAEDDGNPHRKKVQENLVTRNGELEKELERMRVLLVRVAGRVGQLPAQNTTDEEADTDMMGDLDKAEKGKVQTLLDSF</sequence>
<evidence type="ECO:0000256" key="1">
    <source>
        <dbReference type="ARBA" id="ARBA00000448"/>
    </source>
</evidence>
<dbReference type="SUPFAM" id="SSF51445">
    <property type="entry name" value="(Trans)glycosidases"/>
    <property type="match status" value="1"/>
</dbReference>
<dbReference type="Pfam" id="PF14310">
    <property type="entry name" value="Fn3-like"/>
    <property type="match status" value="1"/>
</dbReference>
<evidence type="ECO:0000256" key="10">
    <source>
        <dbReference type="RuleBase" id="RU361161"/>
    </source>
</evidence>
<comment type="similarity">
    <text evidence="3 10">Belongs to the glycosyl hydrolase 3 family.</text>
</comment>
<dbReference type="InterPro" id="IPR050288">
    <property type="entry name" value="Cellulose_deg_GH3"/>
</dbReference>